<reference evidence="2" key="1">
    <citation type="submission" date="2016-10" db="EMBL/GenBank/DDBJ databases">
        <title>Sequence of Gallionella enrichment culture.</title>
        <authorList>
            <person name="Poehlein A."/>
            <person name="Muehling M."/>
            <person name="Daniel R."/>
        </authorList>
    </citation>
    <scope>NUCLEOTIDE SEQUENCE</scope>
</reference>
<dbReference type="SUPFAM" id="SSF53218">
    <property type="entry name" value="Molybdenum cofactor biosynthesis proteins"/>
    <property type="match status" value="1"/>
</dbReference>
<gene>
    <name evidence="2" type="primary">cinA_1</name>
    <name evidence="2" type="ORF">GALL_256830</name>
</gene>
<dbReference type="AlphaFoldDB" id="A0A1J5RK75"/>
<evidence type="ECO:0000259" key="1">
    <source>
        <dbReference type="SMART" id="SM00852"/>
    </source>
</evidence>
<dbReference type="PANTHER" id="PTHR13939">
    <property type="entry name" value="NICOTINAMIDE-NUCLEOTIDE AMIDOHYDROLASE PNCC"/>
    <property type="match status" value="1"/>
</dbReference>
<dbReference type="PANTHER" id="PTHR13939:SF0">
    <property type="entry name" value="NMN AMIDOHYDROLASE-LIKE PROTEIN YFAY"/>
    <property type="match status" value="1"/>
</dbReference>
<comment type="caution">
    <text evidence="2">The sequence shown here is derived from an EMBL/GenBank/DDBJ whole genome shotgun (WGS) entry which is preliminary data.</text>
</comment>
<dbReference type="InterPro" id="IPR050101">
    <property type="entry name" value="CinA"/>
</dbReference>
<proteinExistence type="predicted"/>
<dbReference type="Gene3D" id="3.40.980.10">
    <property type="entry name" value="MoaB/Mog-like domain"/>
    <property type="match status" value="1"/>
</dbReference>
<protein>
    <submittedName>
        <fullName evidence="2">Putative competence-damage inducible protein</fullName>
    </submittedName>
</protein>
<sequence length="260" mass="27450">MSTDVRAALIIIGNEVLSGRTQDANLQFLALGLNEVGVRLKEVRVIPDDEAEIIATVNALRARYTYVFTTGGIGPTHDDITSECVAKAFGVPLRQDPRAVKLLKRVIKPENLNEARLRMANIPEGADLIDNPVSAAPGFHIGNVYVMAGVPRIMQAMFDGLKAGLKGGASMVSRSVTLHVGEGGIAAPLAAIQTRHPEVEIGSYPFTRDSGYGTVIVTRGADAALVAAVTAEVAAMARALGARVEDDDHSTDHGHAPETP</sequence>
<dbReference type="Pfam" id="PF24102">
    <property type="entry name" value="FLAD1_M"/>
    <property type="match status" value="1"/>
</dbReference>
<dbReference type="InterPro" id="IPR001453">
    <property type="entry name" value="MoaB/Mog_dom"/>
</dbReference>
<evidence type="ECO:0000313" key="2">
    <source>
        <dbReference type="EMBL" id="OIQ92383.1"/>
    </source>
</evidence>
<dbReference type="CDD" id="cd00885">
    <property type="entry name" value="cinA"/>
    <property type="match status" value="1"/>
</dbReference>
<accession>A0A1J5RK75</accession>
<dbReference type="Pfam" id="PF00994">
    <property type="entry name" value="MoCF_biosynth"/>
    <property type="match status" value="1"/>
</dbReference>
<dbReference type="InterPro" id="IPR036425">
    <property type="entry name" value="MoaB/Mog-like_dom_sf"/>
</dbReference>
<dbReference type="EMBL" id="MLJW01000233">
    <property type="protein sequence ID" value="OIQ92383.1"/>
    <property type="molecule type" value="Genomic_DNA"/>
</dbReference>
<dbReference type="SMART" id="SM00852">
    <property type="entry name" value="MoCF_biosynth"/>
    <property type="match status" value="1"/>
</dbReference>
<name>A0A1J5RK75_9ZZZZ</name>
<feature type="domain" description="MoaB/Mog" evidence="1">
    <location>
        <begin position="8"/>
        <end position="169"/>
    </location>
</feature>
<dbReference type="InterPro" id="IPR056596">
    <property type="entry name" value="FLAD1_M"/>
</dbReference>
<organism evidence="2">
    <name type="scientific">mine drainage metagenome</name>
    <dbReference type="NCBI Taxonomy" id="410659"/>
    <lineage>
        <taxon>unclassified sequences</taxon>
        <taxon>metagenomes</taxon>
        <taxon>ecological metagenomes</taxon>
    </lineage>
</organism>